<evidence type="ECO:0000256" key="1">
    <source>
        <dbReference type="SAM" id="Coils"/>
    </source>
</evidence>
<sequence>MAQANIAAWYSAPGSGADDIAREAYEDTVKYFEEEFTRDGKKPDWIRAQTSLGDVLDTVRKAQELYTATHKATATRRYVAALSTRVQNFGNVLDVLAQHHPEYVSLAWGAMRFLFNGVLNQPELVTELSRALVDIADVLLHVQLATNLYPTIYMNEAISRLYAHIMLFLKQVAKWYSMSPARRAISTLAKPYKINYKYTIEQIQQCSHMVDLAASAAARAELRDQNIALREQVHELQERDKDLKELQERLRSLGHFANASENKFLKLQDVSTGIPTTSAAGNDFTPVLPENFPQAPSRTALVAADLLQTAPQARSNTAIGSGSVAATTFNDSGYDSYGSSNRRSSEKAVEADTMTIATDSQSLHIPESTKEHLIVALVEELLDSITTEDHGIVLTPTQIEEICSLLKECSIEMGHYASGKLELDTLTFIRQQRRRIAQSLEKYLNSTQQEHESESEDEINDEVISLSEKMRLWRTNEKVNTEGTIEEVAAADFCELEDEPPIPELPYARVFLTTHPFYPQLIFRLKAILKNKVCEGDRSSHIRHAILRGLSAPGPPASRPHSMATRSAHFKFPAPSQSFLANDALFKDGNSLADVVVLQGGLDNAFATTCAEYVRMTWGQSGVDVFDKIQEAIHSDGKASWIVIRQPGRETLVSFEVSNGSDDSSSDQEYLNAVVIGSPLVMAVLGEQLAWLSSAFLDIEGSNALLIRKPEVLIETSHTRWDLTLQIDSENSRQLDRLSSTTKPQCWHDLLRRFNLVEGFPIRPRKITQKGLEVPLDMMAFLAETCRATIFDARMVLKGWSTSLTPTAQVDDSILWHYTQEQNGNHLSYEAITRTCAATDQGILDQGWSCLNQDRHFLGWCDASEVLAGTSSAKYDEIDYSGAAFCASGVAFEKMSIVGGQFLSGGASFVRGNRNTPLIVSSPRHYMEQIEWLSGKNFVLYDVGDRRAWLIDGALAVLHIMCTRLRLRPYRSGTECMLEKLRYAKCAEGHDAGYNALTDPTNMQLEVFRNEQPWEEKVESTTSSPIIERRTKITITRFADLVTQVWFVIEEMFAHQARLQTTPSVNLRFTSRERLEGYDFMDVARGESPLRPRFVILKSSGKGWVDLARSIGAIALLGYSFGDLIIPAEQAKALCHNWRRLPHGHDYLAASVSLIKQIRRRHSSRQPGPFQIAQDVYWHQHDKLFGACNCKARRWKDTCDRVQTLLPASVGVKRPPEDILDLRYQGGAVIFGRGKRCPYRWPKDPGKAPEERQLGEDSDVADEEPAAALMEEDSGLGSSISATASQSITSASASLSTSPPVQFATVDSPGPAGNDNPEPSTSDREMTVPPDGSQLTMSDQEDSTAPPRQDLVHAITIPPPVSLLQDAPVTLNGPVTATGPHGRTTEGPVLKSSRSRLLSRAKQLFSPLPSKTAKK</sequence>
<feature type="coiled-coil region" evidence="1">
    <location>
        <begin position="219"/>
        <end position="249"/>
    </location>
</feature>
<feature type="region of interest" description="Disordered" evidence="2">
    <location>
        <begin position="1365"/>
        <end position="1415"/>
    </location>
</feature>
<reference evidence="4 5" key="1">
    <citation type="submission" date="2015-01" db="EMBL/GenBank/DDBJ databases">
        <title>The Genome Sequence of Cladophialophora immunda CBS83496.</title>
        <authorList>
            <consortium name="The Broad Institute Genomics Platform"/>
            <person name="Cuomo C."/>
            <person name="de Hoog S."/>
            <person name="Gorbushina A."/>
            <person name="Stielow B."/>
            <person name="Teixiera M."/>
            <person name="Abouelleil A."/>
            <person name="Chapman S.B."/>
            <person name="Priest M."/>
            <person name="Young S.K."/>
            <person name="Wortman J."/>
            <person name="Nusbaum C."/>
            <person name="Birren B."/>
        </authorList>
    </citation>
    <scope>NUCLEOTIDE SEQUENCE [LARGE SCALE GENOMIC DNA]</scope>
    <source>
        <strain evidence="4 5">CBS 83496</strain>
    </source>
</reference>
<dbReference type="OrthoDB" id="61900at2759"/>
<proteinExistence type="predicted"/>
<dbReference type="STRING" id="569365.A0A0D2CV42"/>
<gene>
    <name evidence="4" type="ORF">PV07_07260</name>
</gene>
<dbReference type="VEuPathDB" id="FungiDB:PV07_07260"/>
<feature type="compositionally biased region" description="Basic and acidic residues" evidence="2">
    <location>
        <begin position="1241"/>
        <end position="1255"/>
    </location>
</feature>
<keyword evidence="1" id="KW-0175">Coiled coil</keyword>
<feature type="domain" description="DUF7708" evidence="3">
    <location>
        <begin position="79"/>
        <end position="222"/>
    </location>
</feature>
<evidence type="ECO:0000259" key="3">
    <source>
        <dbReference type="Pfam" id="PF24809"/>
    </source>
</evidence>
<evidence type="ECO:0000256" key="2">
    <source>
        <dbReference type="SAM" id="MobiDB-lite"/>
    </source>
</evidence>
<name>A0A0D2CV42_9EURO</name>
<feature type="region of interest" description="Disordered" evidence="2">
    <location>
        <begin position="1291"/>
        <end position="1349"/>
    </location>
</feature>
<protein>
    <recommendedName>
        <fullName evidence="3">DUF7708 domain-containing protein</fullName>
    </recommendedName>
</protein>
<dbReference type="GeneID" id="27346454"/>
<dbReference type="Proteomes" id="UP000054466">
    <property type="component" value="Unassembled WGS sequence"/>
</dbReference>
<feature type="region of interest" description="Disordered" evidence="2">
    <location>
        <begin position="1239"/>
        <end position="1261"/>
    </location>
</feature>
<accession>A0A0D2CV42</accession>
<dbReference type="InterPro" id="IPR056125">
    <property type="entry name" value="DUF7708"/>
</dbReference>
<dbReference type="EMBL" id="KN847043">
    <property type="protein sequence ID" value="KIW27529.1"/>
    <property type="molecule type" value="Genomic_DNA"/>
</dbReference>
<evidence type="ECO:0000313" key="4">
    <source>
        <dbReference type="EMBL" id="KIW27529.1"/>
    </source>
</evidence>
<evidence type="ECO:0000313" key="5">
    <source>
        <dbReference type="Proteomes" id="UP000054466"/>
    </source>
</evidence>
<dbReference type="Pfam" id="PF24809">
    <property type="entry name" value="DUF7708"/>
    <property type="match status" value="1"/>
</dbReference>
<keyword evidence="5" id="KW-1185">Reference proteome</keyword>
<organism evidence="4 5">
    <name type="scientific">Cladophialophora immunda</name>
    <dbReference type="NCBI Taxonomy" id="569365"/>
    <lineage>
        <taxon>Eukaryota</taxon>
        <taxon>Fungi</taxon>
        <taxon>Dikarya</taxon>
        <taxon>Ascomycota</taxon>
        <taxon>Pezizomycotina</taxon>
        <taxon>Eurotiomycetes</taxon>
        <taxon>Chaetothyriomycetidae</taxon>
        <taxon>Chaetothyriales</taxon>
        <taxon>Herpotrichiellaceae</taxon>
        <taxon>Cladophialophora</taxon>
    </lineage>
</organism>
<dbReference type="RefSeq" id="XP_016247745.1">
    <property type="nucleotide sequence ID" value="XM_016394326.1"/>
</dbReference>
<dbReference type="HOGENOM" id="CLU_264724_0_0_1"/>